<comment type="caution">
    <text evidence="1">The sequence shown here is derived from an EMBL/GenBank/DDBJ whole genome shotgun (WGS) entry which is preliminary data.</text>
</comment>
<organism evidence="1 2">
    <name type="scientific">Allorhizobium borbori</name>
    <dbReference type="NCBI Taxonomy" id="485907"/>
    <lineage>
        <taxon>Bacteria</taxon>
        <taxon>Pseudomonadati</taxon>
        <taxon>Pseudomonadota</taxon>
        <taxon>Alphaproteobacteria</taxon>
        <taxon>Hyphomicrobiales</taxon>
        <taxon>Rhizobiaceae</taxon>
        <taxon>Rhizobium/Agrobacterium group</taxon>
        <taxon>Allorhizobium</taxon>
    </lineage>
</organism>
<dbReference type="EMBL" id="JACIDU010000005">
    <property type="protein sequence ID" value="MBB4102998.1"/>
    <property type="molecule type" value="Genomic_DNA"/>
</dbReference>
<sequence>MRHRRGIDLTAANTNLDPRPSGLHVHVPARHHSAALADLPAWYRLGAKCPVCRHMGWLDRWDIARRYGRLRPVISLEPFLRCTGCGNRAANDFVVGKLAR</sequence>
<gene>
    <name evidence="1" type="ORF">GGQ66_001553</name>
</gene>
<reference evidence="1 2" key="1">
    <citation type="submission" date="2020-08" db="EMBL/GenBank/DDBJ databases">
        <title>Genomic Encyclopedia of Type Strains, Phase IV (KMG-IV): sequencing the most valuable type-strain genomes for metagenomic binning, comparative biology and taxonomic classification.</title>
        <authorList>
            <person name="Goeker M."/>
        </authorList>
    </citation>
    <scope>NUCLEOTIDE SEQUENCE [LARGE SCALE GENOMIC DNA]</scope>
    <source>
        <strain evidence="1 2">DSM 26385</strain>
    </source>
</reference>
<proteinExistence type="predicted"/>
<dbReference type="AlphaFoldDB" id="A0A7W6P0X9"/>
<keyword evidence="2" id="KW-1185">Reference proteome</keyword>
<name>A0A7W6P0X9_9HYPH</name>
<evidence type="ECO:0000313" key="1">
    <source>
        <dbReference type="EMBL" id="MBB4102998.1"/>
    </source>
</evidence>
<evidence type="ECO:0008006" key="3">
    <source>
        <dbReference type="Google" id="ProtNLM"/>
    </source>
</evidence>
<evidence type="ECO:0000313" key="2">
    <source>
        <dbReference type="Proteomes" id="UP000584824"/>
    </source>
</evidence>
<accession>A0A7W6P0X9</accession>
<dbReference type="Proteomes" id="UP000584824">
    <property type="component" value="Unassembled WGS sequence"/>
</dbReference>
<protein>
    <recommendedName>
        <fullName evidence="3">Transposase</fullName>
    </recommendedName>
</protein>